<dbReference type="SUPFAM" id="SSF55781">
    <property type="entry name" value="GAF domain-like"/>
    <property type="match status" value="1"/>
</dbReference>
<sequence>MQQASMSKADDEEMLLQQPWQRERQIIARLSSLNYRTGEIGSYLHNIACGVSELIAVDWTVVTFCQEGFETILASSLEMSEDTPRVYALHGRLIATVLQIGRTLAVEDAVANPEYGKPAPGYRAYLGIPLQTTEGQVFGTVCSFHRQAREFTKEEIQIVELFAERAATAIDHYHLYQQQCQFNQLLETEVEKRTAELQAAQAKLLEQERLAAIGEFAAMIVHEIRNPLTTMIMGLKYFKKTVLTEAALERLSLALSEASRLENLLSEILLYAKPQVLQLCELDVNEFICELLMPMCEMPEALSRQIEFIPALPTVKILGDKDKLKQVFINIVRNACEAVSAGDAIKWEVDSLSPDKICINVCNGGEPIPSEVLSKLMQPFFSTKPSGTGLGLAISKRIINAHGGELSIESDTVTGTKVSVQLPVVVLGSL</sequence>
<dbReference type="EC" id="2.7.13.3" evidence="2"/>
<evidence type="ECO:0000256" key="1">
    <source>
        <dbReference type="ARBA" id="ARBA00000085"/>
    </source>
</evidence>
<dbReference type="Gene3D" id="3.30.565.10">
    <property type="entry name" value="Histidine kinase-like ATPase, C-terminal domain"/>
    <property type="match status" value="1"/>
</dbReference>
<dbReference type="EMBL" id="CP045227">
    <property type="protein sequence ID" value="QFS50728.1"/>
    <property type="molecule type" value="Genomic_DNA"/>
</dbReference>
<evidence type="ECO:0000256" key="2">
    <source>
        <dbReference type="ARBA" id="ARBA00012438"/>
    </source>
</evidence>
<dbReference type="CDD" id="cd00082">
    <property type="entry name" value="HisKA"/>
    <property type="match status" value="1"/>
</dbReference>
<accession>A0A5P8WDA4</accession>
<dbReference type="InterPro" id="IPR029016">
    <property type="entry name" value="GAF-like_dom_sf"/>
</dbReference>
<dbReference type="InterPro" id="IPR005467">
    <property type="entry name" value="His_kinase_dom"/>
</dbReference>
<evidence type="ECO:0000313" key="11">
    <source>
        <dbReference type="EMBL" id="QFS50728.1"/>
    </source>
</evidence>
<evidence type="ECO:0000256" key="7">
    <source>
        <dbReference type="ARBA" id="ARBA00022840"/>
    </source>
</evidence>
<dbReference type="Pfam" id="PF01590">
    <property type="entry name" value="GAF"/>
    <property type="match status" value="1"/>
</dbReference>
<name>A0A5P8WDA4_9NOSO</name>
<dbReference type="PROSITE" id="PS50109">
    <property type="entry name" value="HIS_KIN"/>
    <property type="match status" value="1"/>
</dbReference>
<feature type="coiled-coil region" evidence="9">
    <location>
        <begin position="183"/>
        <end position="210"/>
    </location>
</feature>
<keyword evidence="3" id="KW-0597">Phosphoprotein</keyword>
<keyword evidence="8" id="KW-0902">Two-component regulatory system</keyword>
<evidence type="ECO:0000256" key="6">
    <source>
        <dbReference type="ARBA" id="ARBA00022777"/>
    </source>
</evidence>
<keyword evidence="9" id="KW-0175">Coiled coil</keyword>
<dbReference type="Gene3D" id="1.10.287.130">
    <property type="match status" value="1"/>
</dbReference>
<dbReference type="InterPro" id="IPR036097">
    <property type="entry name" value="HisK_dim/P_sf"/>
</dbReference>
<evidence type="ECO:0000313" key="12">
    <source>
        <dbReference type="Proteomes" id="UP000326678"/>
    </source>
</evidence>
<dbReference type="PANTHER" id="PTHR43065:SF10">
    <property type="entry name" value="PEROXIDE STRESS-ACTIVATED HISTIDINE KINASE MAK3"/>
    <property type="match status" value="1"/>
</dbReference>
<dbReference type="InterPro" id="IPR003018">
    <property type="entry name" value="GAF"/>
</dbReference>
<evidence type="ECO:0000256" key="8">
    <source>
        <dbReference type="ARBA" id="ARBA00023012"/>
    </source>
</evidence>
<evidence type="ECO:0000256" key="3">
    <source>
        <dbReference type="ARBA" id="ARBA00022553"/>
    </source>
</evidence>
<reference evidence="11 12" key="1">
    <citation type="submission" date="2019-10" db="EMBL/GenBank/DDBJ databases">
        <title>Genomic and transcriptomic insights into the perfect genentic adaptation of a filamentous nitrogen-fixing cyanobacterium to rice fields.</title>
        <authorList>
            <person name="Chen Z."/>
        </authorList>
    </citation>
    <scope>NUCLEOTIDE SEQUENCE [LARGE SCALE GENOMIC DNA]</scope>
    <source>
        <strain evidence="11">CCNUC1</strain>
    </source>
</reference>
<dbReference type="Pfam" id="PF02518">
    <property type="entry name" value="HATPase_c"/>
    <property type="match status" value="1"/>
</dbReference>
<dbReference type="PRINTS" id="PR00344">
    <property type="entry name" value="BCTRLSENSOR"/>
</dbReference>
<dbReference type="GO" id="GO:0005524">
    <property type="term" value="F:ATP binding"/>
    <property type="evidence" value="ECO:0007669"/>
    <property type="project" value="UniProtKB-KW"/>
</dbReference>
<dbReference type="InterPro" id="IPR003661">
    <property type="entry name" value="HisK_dim/P_dom"/>
</dbReference>
<comment type="catalytic activity">
    <reaction evidence="1">
        <text>ATP + protein L-histidine = ADP + protein N-phospho-L-histidine.</text>
        <dbReference type="EC" id="2.7.13.3"/>
    </reaction>
</comment>
<dbReference type="Gene3D" id="3.30.450.40">
    <property type="match status" value="1"/>
</dbReference>
<dbReference type="Proteomes" id="UP000326678">
    <property type="component" value="Chromosome Gxm2"/>
</dbReference>
<keyword evidence="6 11" id="KW-0418">Kinase</keyword>
<evidence type="ECO:0000256" key="4">
    <source>
        <dbReference type="ARBA" id="ARBA00022679"/>
    </source>
</evidence>
<dbReference type="InterPro" id="IPR036890">
    <property type="entry name" value="HATPase_C_sf"/>
</dbReference>
<keyword evidence="5" id="KW-0547">Nucleotide-binding</keyword>
<dbReference type="SUPFAM" id="SSF47384">
    <property type="entry name" value="Homodimeric domain of signal transducing histidine kinase"/>
    <property type="match status" value="1"/>
</dbReference>
<keyword evidence="4" id="KW-0808">Transferase</keyword>
<dbReference type="Pfam" id="PF00512">
    <property type="entry name" value="HisKA"/>
    <property type="match status" value="1"/>
</dbReference>
<proteinExistence type="predicted"/>
<dbReference type="AlphaFoldDB" id="A0A5P8WDA4"/>
<evidence type="ECO:0000256" key="9">
    <source>
        <dbReference type="SAM" id="Coils"/>
    </source>
</evidence>
<dbReference type="SMART" id="SM00065">
    <property type="entry name" value="GAF"/>
    <property type="match status" value="1"/>
</dbReference>
<gene>
    <name evidence="11" type="ORF">GXM_08222</name>
</gene>
<dbReference type="GO" id="GO:0000155">
    <property type="term" value="F:phosphorelay sensor kinase activity"/>
    <property type="evidence" value="ECO:0007669"/>
    <property type="project" value="InterPro"/>
</dbReference>
<dbReference type="PANTHER" id="PTHR43065">
    <property type="entry name" value="SENSOR HISTIDINE KINASE"/>
    <property type="match status" value="1"/>
</dbReference>
<evidence type="ECO:0000256" key="5">
    <source>
        <dbReference type="ARBA" id="ARBA00022741"/>
    </source>
</evidence>
<feature type="domain" description="Histidine kinase" evidence="10">
    <location>
        <begin position="219"/>
        <end position="426"/>
    </location>
</feature>
<organism evidence="11 12">
    <name type="scientific">Nostoc sphaeroides CCNUC1</name>
    <dbReference type="NCBI Taxonomy" id="2653204"/>
    <lineage>
        <taxon>Bacteria</taxon>
        <taxon>Bacillati</taxon>
        <taxon>Cyanobacteriota</taxon>
        <taxon>Cyanophyceae</taxon>
        <taxon>Nostocales</taxon>
        <taxon>Nostocaceae</taxon>
        <taxon>Nostoc</taxon>
    </lineage>
</organism>
<dbReference type="SUPFAM" id="SSF55874">
    <property type="entry name" value="ATPase domain of HSP90 chaperone/DNA topoisomerase II/histidine kinase"/>
    <property type="match status" value="1"/>
</dbReference>
<protein>
    <recommendedName>
        <fullName evidence="2">histidine kinase</fullName>
        <ecNumber evidence="2">2.7.13.3</ecNumber>
    </recommendedName>
</protein>
<dbReference type="SMART" id="SM00387">
    <property type="entry name" value="HATPase_c"/>
    <property type="match status" value="1"/>
</dbReference>
<keyword evidence="12" id="KW-1185">Reference proteome</keyword>
<dbReference type="InterPro" id="IPR004358">
    <property type="entry name" value="Sig_transdc_His_kin-like_C"/>
</dbReference>
<keyword evidence="7" id="KW-0067">ATP-binding</keyword>
<dbReference type="CDD" id="cd00075">
    <property type="entry name" value="HATPase"/>
    <property type="match status" value="1"/>
</dbReference>
<dbReference type="KEGG" id="nsh:GXM_08222"/>
<dbReference type="InterPro" id="IPR003594">
    <property type="entry name" value="HATPase_dom"/>
</dbReference>
<evidence type="ECO:0000259" key="10">
    <source>
        <dbReference type="PROSITE" id="PS50109"/>
    </source>
</evidence>
<dbReference type="SMART" id="SM00388">
    <property type="entry name" value="HisKA"/>
    <property type="match status" value="1"/>
</dbReference>